<protein>
    <submittedName>
        <fullName evidence="1">Pyocin activator protein PrtN</fullName>
    </submittedName>
</protein>
<dbReference type="Pfam" id="PF11112">
    <property type="entry name" value="PyocinActivator"/>
    <property type="match status" value="1"/>
</dbReference>
<evidence type="ECO:0000313" key="2">
    <source>
        <dbReference type="Proteomes" id="UP000184248"/>
    </source>
</evidence>
<reference evidence="2" key="1">
    <citation type="submission" date="2016-11" db="EMBL/GenBank/DDBJ databases">
        <authorList>
            <person name="Varghese N."/>
            <person name="Submissions S."/>
        </authorList>
    </citation>
    <scope>NUCLEOTIDE SEQUENCE [LARGE SCALE GENOMIC DNA]</scope>
    <source>
        <strain evidence="2">ALO Sharm</strain>
    </source>
</reference>
<name>A0A1M6RYA2_9GAMM</name>
<accession>A0A1M6RYA2</accession>
<proteinExistence type="predicted"/>
<dbReference type="Proteomes" id="UP000184248">
    <property type="component" value="Unassembled WGS sequence"/>
</dbReference>
<dbReference type="GO" id="GO:0006355">
    <property type="term" value="P:regulation of DNA-templated transcription"/>
    <property type="evidence" value="ECO:0007669"/>
    <property type="project" value="InterPro"/>
</dbReference>
<evidence type="ECO:0000313" key="1">
    <source>
        <dbReference type="EMBL" id="SHK37338.1"/>
    </source>
</evidence>
<sequence>MRRPESTSMPAWLDDAEPVSTVALLYREFGDVLIPIEAVRQRYFRNRNASTFWRALRKGEIPLPVVTLDASHKTQRFICLYQLAAYIEHQARQAAARREVMITTSDSDRRLRDRLIDAVPTTDSRPATAGE</sequence>
<gene>
    <name evidence="1" type="ORF">SAMN05192556_102443</name>
</gene>
<keyword evidence="2" id="KW-1185">Reference proteome</keyword>
<organism evidence="1 2">
    <name type="scientific">Halomonas caseinilytica</name>
    <dbReference type="NCBI Taxonomy" id="438744"/>
    <lineage>
        <taxon>Bacteria</taxon>
        <taxon>Pseudomonadati</taxon>
        <taxon>Pseudomonadota</taxon>
        <taxon>Gammaproteobacteria</taxon>
        <taxon>Oceanospirillales</taxon>
        <taxon>Halomonadaceae</taxon>
        <taxon>Halomonas</taxon>
    </lineage>
</organism>
<dbReference type="AlphaFoldDB" id="A0A1M6RYA2"/>
<dbReference type="EMBL" id="FRAL01000002">
    <property type="protein sequence ID" value="SHK37338.1"/>
    <property type="molecule type" value="Genomic_DNA"/>
</dbReference>
<dbReference type="InterPro" id="IPR020518">
    <property type="entry name" value="Tscrpt_reg_PrtN"/>
</dbReference>